<gene>
    <name evidence="1" type="ORF">SAMN02982985_05408</name>
</gene>
<reference evidence="1 2" key="1">
    <citation type="submission" date="2016-10" db="EMBL/GenBank/DDBJ databases">
        <authorList>
            <person name="de Groot N.N."/>
        </authorList>
    </citation>
    <scope>NUCLEOTIDE SEQUENCE [LARGE SCALE GENOMIC DNA]</scope>
    <source>
        <strain evidence="1 2">ATCC 43154</strain>
    </source>
</reference>
<proteinExistence type="predicted"/>
<keyword evidence="2" id="KW-1185">Reference proteome</keyword>
<evidence type="ECO:0008006" key="3">
    <source>
        <dbReference type="Google" id="ProtNLM"/>
    </source>
</evidence>
<name>A0A1I4TYN5_9BURK</name>
<dbReference type="Proteomes" id="UP000199470">
    <property type="component" value="Unassembled WGS sequence"/>
</dbReference>
<dbReference type="RefSeq" id="WP_245774476.1">
    <property type="nucleotide sequence ID" value="NZ_FOTW01000035.1"/>
</dbReference>
<dbReference type="STRING" id="758825.SAMN02982985_05408"/>
<dbReference type="EMBL" id="FOTW01000035">
    <property type="protein sequence ID" value="SFM81926.1"/>
    <property type="molecule type" value="Genomic_DNA"/>
</dbReference>
<accession>A0A1I4TYN5</accession>
<evidence type="ECO:0000313" key="2">
    <source>
        <dbReference type="Proteomes" id="UP000199470"/>
    </source>
</evidence>
<dbReference type="AlphaFoldDB" id="A0A1I4TYN5"/>
<sequence>MNKPVAAKTTASSANGMDAPLPVVATIETIDTAAATPPARKAPVRKAAVKAAPAKAAAKPVAAQAAVKVAAKPAAKAAAKPAAKAAVKPAAKAAVKTVAAKPAAKAATKAVAKPAAKSAKPAAKPAAKTAAKSAVKAAPAKTAAKVAAKPVDAAKDKPHKEKLVRDSFTMPEQEYAVLGLVKKACLKAGFEIKKSELLRIGVALISQIDLATLQNVLAALPQLKTGRPKKN</sequence>
<protein>
    <recommendedName>
        <fullName evidence="3">Histone H1-like nucleoprotein HC2</fullName>
    </recommendedName>
</protein>
<organism evidence="1 2">
    <name type="scientific">Rugamonas rubra</name>
    <dbReference type="NCBI Taxonomy" id="758825"/>
    <lineage>
        <taxon>Bacteria</taxon>
        <taxon>Pseudomonadati</taxon>
        <taxon>Pseudomonadota</taxon>
        <taxon>Betaproteobacteria</taxon>
        <taxon>Burkholderiales</taxon>
        <taxon>Oxalobacteraceae</taxon>
        <taxon>Telluria group</taxon>
        <taxon>Rugamonas</taxon>
    </lineage>
</organism>
<evidence type="ECO:0000313" key="1">
    <source>
        <dbReference type="EMBL" id="SFM81926.1"/>
    </source>
</evidence>